<dbReference type="EMBL" id="CP002629">
    <property type="protein sequence ID" value="AEB09451.1"/>
    <property type="molecule type" value="Genomic_DNA"/>
</dbReference>
<keyword evidence="2" id="KW-1185">Reference proteome</keyword>
<reference evidence="1 2" key="1">
    <citation type="journal article" date="2011" name="Stand. Genomic Sci.">
        <title>Complete genome sequence of the acetate-degrading sulfate reducer Desulfobacca acetoxidans type strain (ASRB2).</title>
        <authorList>
            <person name="Goker M."/>
            <person name="Teshima H."/>
            <person name="Lapidus A."/>
            <person name="Nolan M."/>
            <person name="Lucas S."/>
            <person name="Hammon N."/>
            <person name="Deshpande S."/>
            <person name="Cheng J.F."/>
            <person name="Tapia R."/>
            <person name="Han C."/>
            <person name="Goodwin L."/>
            <person name="Pitluck S."/>
            <person name="Huntemann M."/>
            <person name="Liolios K."/>
            <person name="Ivanova N."/>
            <person name="Pagani I."/>
            <person name="Mavromatis K."/>
            <person name="Ovchinikova G."/>
            <person name="Pati A."/>
            <person name="Chen A."/>
            <person name="Palaniappan K."/>
            <person name="Land M."/>
            <person name="Hauser L."/>
            <person name="Brambilla E.M."/>
            <person name="Rohde M."/>
            <person name="Spring S."/>
            <person name="Detter J.C."/>
            <person name="Woyke T."/>
            <person name="Bristow J."/>
            <person name="Eisen J.A."/>
            <person name="Markowitz V."/>
            <person name="Hugenholtz P."/>
            <person name="Kyrpides N.C."/>
            <person name="Klenk H.P."/>
        </authorList>
    </citation>
    <scope>NUCLEOTIDE SEQUENCE [LARGE SCALE GENOMIC DNA]</scope>
    <source>
        <strain evidence="2">ATCC 700848 / DSM 11109 / ASRB2</strain>
    </source>
</reference>
<reference evidence="2" key="2">
    <citation type="submission" date="2011-03" db="EMBL/GenBank/DDBJ databases">
        <title>The complete genome of Desulfobacca acetoxidans DSM 11109.</title>
        <authorList>
            <consortium name="US DOE Joint Genome Institute (JGI-PGF)"/>
            <person name="Lucas S."/>
            <person name="Copeland A."/>
            <person name="Lapidus A."/>
            <person name="Bruce D."/>
            <person name="Goodwin L."/>
            <person name="Pitluck S."/>
            <person name="Peters L."/>
            <person name="Kyrpides N."/>
            <person name="Mavromatis K."/>
            <person name="Ivanova N."/>
            <person name="Ovchinnikova G."/>
            <person name="Teshima H."/>
            <person name="Detter J.C."/>
            <person name="Han C."/>
            <person name="Land M."/>
            <person name="Hauser L."/>
            <person name="Markowitz V."/>
            <person name="Cheng J.-F."/>
            <person name="Hugenholtz P."/>
            <person name="Woyke T."/>
            <person name="Wu D."/>
            <person name="Spring S."/>
            <person name="Schueler E."/>
            <person name="Brambilla E."/>
            <person name="Klenk H.-P."/>
            <person name="Eisen J.A."/>
        </authorList>
    </citation>
    <scope>NUCLEOTIDE SEQUENCE [LARGE SCALE GENOMIC DNA]</scope>
    <source>
        <strain evidence="2">ATCC 700848 / DSM 11109 / ASRB2</strain>
    </source>
</reference>
<dbReference type="HOGENOM" id="CLU_2408425_0_0_7"/>
<accession>F2NHW6</accession>
<dbReference type="KEGG" id="dao:Desac_1599"/>
<proteinExistence type="predicted"/>
<evidence type="ECO:0000313" key="1">
    <source>
        <dbReference type="EMBL" id="AEB09451.1"/>
    </source>
</evidence>
<evidence type="ECO:0000313" key="2">
    <source>
        <dbReference type="Proteomes" id="UP000000483"/>
    </source>
</evidence>
<gene>
    <name evidence="1" type="ordered locus">Desac_1599</name>
</gene>
<name>F2NHW6_DESAR</name>
<sequence length="92" mass="10874">MAYKVIIRRHDGVQSYLVLDDQPRELLRHAGFLEEFSTRIWYGSLAPDEALEEWAEMIGEDPFGDNYQIVDSSNWEFIIDKPEWDKRRPGKS</sequence>
<organism evidence="1 2">
    <name type="scientific">Desulfobacca acetoxidans (strain ATCC 700848 / DSM 11109 / ASRB2)</name>
    <dbReference type="NCBI Taxonomy" id="880072"/>
    <lineage>
        <taxon>Bacteria</taxon>
        <taxon>Pseudomonadati</taxon>
        <taxon>Thermodesulfobacteriota</taxon>
        <taxon>Desulfobaccia</taxon>
        <taxon>Desulfobaccales</taxon>
        <taxon>Desulfobaccaceae</taxon>
        <taxon>Desulfobacca</taxon>
    </lineage>
</organism>
<dbReference type="RefSeq" id="WP_013706561.1">
    <property type="nucleotide sequence ID" value="NC_015388.1"/>
</dbReference>
<protein>
    <submittedName>
        <fullName evidence="1">Uncharacterized protein</fullName>
    </submittedName>
</protein>
<dbReference type="AlphaFoldDB" id="F2NHW6"/>
<dbReference type="Proteomes" id="UP000000483">
    <property type="component" value="Chromosome"/>
</dbReference>